<sequence>MSRQAKTAKTSLLGVTVLMRSAVWLNGQRAVPAIVTDIEEPDFAPEEAIAVVTVTAFPPAAPSRFIREVPVFAKEPAPEVMPAAWIRR</sequence>
<proteinExistence type="predicted"/>
<dbReference type="Proteomes" id="UP000234341">
    <property type="component" value="Unassembled WGS sequence"/>
</dbReference>
<evidence type="ECO:0000313" key="2">
    <source>
        <dbReference type="Proteomes" id="UP000234341"/>
    </source>
</evidence>
<gene>
    <name evidence="1" type="ORF">CYJ10_29375</name>
</gene>
<dbReference type="OrthoDB" id="9112550at2"/>
<name>A0A2N5C407_9BURK</name>
<comment type="caution">
    <text evidence="1">The sequence shown here is derived from an EMBL/GenBank/DDBJ whole genome shotgun (WGS) entry which is preliminary data.</text>
</comment>
<dbReference type="AlphaFoldDB" id="A0A2N5C407"/>
<dbReference type="RefSeq" id="WP_101684965.1">
    <property type="nucleotide sequence ID" value="NZ_PJRP01000021.1"/>
</dbReference>
<evidence type="ECO:0000313" key="1">
    <source>
        <dbReference type="EMBL" id="PLP96956.1"/>
    </source>
</evidence>
<dbReference type="EMBL" id="PJRP01000021">
    <property type="protein sequence ID" value="PLP96956.1"/>
    <property type="molecule type" value="Genomic_DNA"/>
</dbReference>
<accession>A0A2N5C407</accession>
<organism evidence="1 2">
    <name type="scientific">Cupriavidus pauculus</name>
    <dbReference type="NCBI Taxonomy" id="82633"/>
    <lineage>
        <taxon>Bacteria</taxon>
        <taxon>Pseudomonadati</taxon>
        <taxon>Pseudomonadota</taxon>
        <taxon>Betaproteobacteria</taxon>
        <taxon>Burkholderiales</taxon>
        <taxon>Burkholderiaceae</taxon>
        <taxon>Cupriavidus</taxon>
    </lineage>
</organism>
<protein>
    <submittedName>
        <fullName evidence="1">Uncharacterized protein</fullName>
    </submittedName>
</protein>
<reference evidence="1 2" key="1">
    <citation type="submission" date="2017-12" db="EMBL/GenBank/DDBJ databases">
        <title>Genome sequence of the active heterotrophic nitrifier-denitrifier, Cupriavidus pauculus UM1.</title>
        <authorList>
            <person name="Putonti C."/>
            <person name="Castignetti D."/>
        </authorList>
    </citation>
    <scope>NUCLEOTIDE SEQUENCE [LARGE SCALE GENOMIC DNA]</scope>
    <source>
        <strain evidence="1 2">UM1</strain>
    </source>
</reference>